<keyword evidence="2" id="KW-1185">Reference proteome</keyword>
<organism evidence="1 2">
    <name type="scientific">Methylorubrum suomiense</name>
    <dbReference type="NCBI Taxonomy" id="144191"/>
    <lineage>
        <taxon>Bacteria</taxon>
        <taxon>Pseudomonadati</taxon>
        <taxon>Pseudomonadota</taxon>
        <taxon>Alphaproteobacteria</taxon>
        <taxon>Hyphomicrobiales</taxon>
        <taxon>Methylobacteriaceae</taxon>
        <taxon>Methylorubrum</taxon>
    </lineage>
</organism>
<reference evidence="1" key="1">
    <citation type="journal article" date="2021" name="Front. Microbiol.">
        <title>Comprehensive Comparative Genomics and Phenotyping of Methylobacterium Species.</title>
        <authorList>
            <person name="Alessa O."/>
            <person name="Ogura Y."/>
            <person name="Fujitani Y."/>
            <person name="Takami H."/>
            <person name="Hayashi T."/>
            <person name="Sahin N."/>
            <person name="Tani A."/>
        </authorList>
    </citation>
    <scope>NUCLEOTIDE SEQUENCE</scope>
    <source>
        <strain evidence="1">DSM 14458</strain>
    </source>
</reference>
<dbReference type="RefSeq" id="WP_238308359.1">
    <property type="nucleotide sequence ID" value="NZ_BPRE01000013.1"/>
</dbReference>
<proteinExistence type="predicted"/>
<protein>
    <submittedName>
        <fullName evidence="1">Uncharacterized protein</fullName>
    </submittedName>
</protein>
<dbReference type="EMBL" id="BPRE01000013">
    <property type="protein sequence ID" value="GJE77242.1"/>
    <property type="molecule type" value="Genomic_DNA"/>
</dbReference>
<dbReference type="Proteomes" id="UP001055093">
    <property type="component" value="Unassembled WGS sequence"/>
</dbReference>
<comment type="caution">
    <text evidence="1">The sequence shown here is derived from an EMBL/GenBank/DDBJ whole genome shotgun (WGS) entry which is preliminary data.</text>
</comment>
<evidence type="ECO:0000313" key="2">
    <source>
        <dbReference type="Proteomes" id="UP001055093"/>
    </source>
</evidence>
<sequence length="73" mass="8061">MSALQPPETAPLGVNVTVLASDNRREQWFPDCKRFFTLGTPRFIGVPDGWHVRGWINPTATAEEPAGEPPSRS</sequence>
<accession>A0ABQ4V2X0</accession>
<reference evidence="1" key="2">
    <citation type="submission" date="2021-08" db="EMBL/GenBank/DDBJ databases">
        <authorList>
            <person name="Tani A."/>
            <person name="Ola A."/>
            <person name="Ogura Y."/>
            <person name="Katsura K."/>
            <person name="Hayashi T."/>
        </authorList>
    </citation>
    <scope>NUCLEOTIDE SEQUENCE</scope>
    <source>
        <strain evidence="1">DSM 14458</strain>
    </source>
</reference>
<name>A0ABQ4V2X0_9HYPH</name>
<evidence type="ECO:0000313" key="1">
    <source>
        <dbReference type="EMBL" id="GJE77242.1"/>
    </source>
</evidence>
<gene>
    <name evidence="1" type="ORF">BGCPKDLD_3845</name>
</gene>